<protein>
    <submittedName>
        <fullName evidence="1">Uncharacterized protein</fullName>
    </submittedName>
</protein>
<sequence length="32" mass="3935">MARDYIIRHTPSQFGRAFFIFCFNRHFKNCPL</sequence>
<name>A0A8S5QWG0_9CAUD</name>
<organism evidence="1">
    <name type="scientific">Siphoviridae sp. ctt0Q14</name>
    <dbReference type="NCBI Taxonomy" id="2826489"/>
    <lineage>
        <taxon>Viruses</taxon>
        <taxon>Duplodnaviria</taxon>
        <taxon>Heunggongvirae</taxon>
        <taxon>Uroviricota</taxon>
        <taxon>Caudoviricetes</taxon>
    </lineage>
</organism>
<proteinExistence type="predicted"/>
<reference evidence="1" key="1">
    <citation type="journal article" date="2021" name="Proc. Natl. Acad. Sci. U.S.A.">
        <title>A Catalog of Tens of Thousands of Viruses from Human Metagenomes Reveals Hidden Associations with Chronic Diseases.</title>
        <authorList>
            <person name="Tisza M.J."/>
            <person name="Buck C.B."/>
        </authorList>
    </citation>
    <scope>NUCLEOTIDE SEQUENCE</scope>
    <source>
        <strain evidence="1">Ctt0Q14</strain>
    </source>
</reference>
<accession>A0A8S5QWG0</accession>
<dbReference type="EMBL" id="BK015747">
    <property type="protein sequence ID" value="DAE23145.1"/>
    <property type="molecule type" value="Genomic_DNA"/>
</dbReference>
<evidence type="ECO:0000313" key="1">
    <source>
        <dbReference type="EMBL" id="DAE23145.1"/>
    </source>
</evidence>